<protein>
    <recommendedName>
        <fullName evidence="4">2,5-dihydroxypyridine 5,6-dioxygenase</fullName>
    </recommendedName>
</protein>
<dbReference type="Pfam" id="PF26233">
    <property type="entry name" value="NicX"/>
    <property type="match status" value="1"/>
</dbReference>
<organism evidence="2 3">
    <name type="scientific">Streptomyces sparsogenes DSM 40356</name>
    <dbReference type="NCBI Taxonomy" id="1331668"/>
    <lineage>
        <taxon>Bacteria</taxon>
        <taxon>Bacillati</taxon>
        <taxon>Actinomycetota</taxon>
        <taxon>Actinomycetes</taxon>
        <taxon>Kitasatosporales</taxon>
        <taxon>Streptomycetaceae</taxon>
        <taxon>Streptomyces</taxon>
    </lineage>
</organism>
<dbReference type="GO" id="GO:0046872">
    <property type="term" value="F:metal ion binding"/>
    <property type="evidence" value="ECO:0007669"/>
    <property type="project" value="UniProtKB-KW"/>
</dbReference>
<dbReference type="InterPro" id="IPR052170">
    <property type="entry name" value="M29_Exopeptidase"/>
</dbReference>
<proteinExistence type="predicted"/>
<accession>A0A1R1SEC4</accession>
<dbReference type="Proteomes" id="UP000186168">
    <property type="component" value="Unassembled WGS sequence"/>
</dbReference>
<keyword evidence="1" id="KW-0479">Metal-binding</keyword>
<gene>
    <name evidence="2" type="ORF">SPAR_24771</name>
</gene>
<evidence type="ECO:0000313" key="3">
    <source>
        <dbReference type="Proteomes" id="UP000186168"/>
    </source>
</evidence>
<comment type="caution">
    <text evidence="2">The sequence shown here is derived from an EMBL/GenBank/DDBJ whole genome shotgun (WGS) entry which is preliminary data.</text>
</comment>
<dbReference type="AlphaFoldDB" id="A0A1R1SEC4"/>
<dbReference type="PANTHER" id="PTHR34448">
    <property type="entry name" value="AMINOPEPTIDASE"/>
    <property type="match status" value="1"/>
</dbReference>
<dbReference type="SUPFAM" id="SSF144052">
    <property type="entry name" value="Thermophilic metalloprotease-like"/>
    <property type="match status" value="1"/>
</dbReference>
<dbReference type="InterPro" id="IPR058739">
    <property type="entry name" value="NicX"/>
</dbReference>
<evidence type="ECO:0000313" key="2">
    <source>
        <dbReference type="EMBL" id="OMI36640.1"/>
    </source>
</evidence>
<dbReference type="GeneID" id="96748154"/>
<evidence type="ECO:0000256" key="1">
    <source>
        <dbReference type="ARBA" id="ARBA00022723"/>
    </source>
</evidence>
<dbReference type="RefSeq" id="WP_065968151.1">
    <property type="nucleotide sequence ID" value="NZ_ASQP01000325.1"/>
</dbReference>
<sequence length="343" mass="37111">MLDLTSVDLLDAFTRELKLCKLRPDEHVVVLSEPTSRGDYVAAAFGAAKACGAHVIAATVPGGNPSPADSTRTGAGPGLTAVLNDSTAQELLKAADLVVDLTREGFIHAPLQQEILRAGTRILFVCDAPDVLIRNLPREEDKAEVLKGVELLKNASVLRVTSEAGTDLTVELPGSKPEFQVGFADDPGRWDHWPSTMVLCWPRLSDGRIVLAEGDILLPFKEYVRQPVTLEIAGGNIEKVSGGAEAQLLNTFFEDANDQWARSLSHMGWGLMRTADWFATALYGKEELMGMDARAFAGNFLWSTGPHPVLGRESYAHLDIAMRGCTVSVDDQDVVTAGRLVDF</sequence>
<dbReference type="STRING" id="67365.GCA_001704635_03760"/>
<reference evidence="2 3" key="1">
    <citation type="submission" date="2013-05" db="EMBL/GenBank/DDBJ databases">
        <title>Genome sequence of Streptomyces sparsogenes DSM 40356.</title>
        <authorList>
            <person name="Coyne S."/>
            <person name="Seebeck F.P."/>
        </authorList>
    </citation>
    <scope>NUCLEOTIDE SEQUENCE [LARGE SCALE GENOMIC DNA]</scope>
    <source>
        <strain evidence="2 3">DSM 40356</strain>
    </source>
</reference>
<evidence type="ECO:0008006" key="4">
    <source>
        <dbReference type="Google" id="ProtNLM"/>
    </source>
</evidence>
<keyword evidence="3" id="KW-1185">Reference proteome</keyword>
<dbReference type="EMBL" id="ASQP01000325">
    <property type="protein sequence ID" value="OMI36640.1"/>
    <property type="molecule type" value="Genomic_DNA"/>
</dbReference>
<dbReference type="PANTHER" id="PTHR34448:SF1">
    <property type="entry name" value="BLL6088 PROTEIN"/>
    <property type="match status" value="1"/>
</dbReference>
<name>A0A1R1SEC4_9ACTN</name>